<evidence type="ECO:0000313" key="3">
    <source>
        <dbReference type="EMBL" id="SBW11037.1"/>
    </source>
</evidence>
<feature type="region of interest" description="Disordered" evidence="1">
    <location>
        <begin position="78"/>
        <end position="115"/>
    </location>
</feature>
<organism evidence="3">
    <name type="scientific">uncultured delta proteobacterium</name>
    <dbReference type="NCBI Taxonomy" id="34034"/>
    <lineage>
        <taxon>Bacteria</taxon>
        <taxon>Deltaproteobacteria</taxon>
        <taxon>environmental samples</taxon>
    </lineage>
</organism>
<proteinExistence type="predicted"/>
<dbReference type="InterPro" id="IPR041657">
    <property type="entry name" value="HTH_17"/>
</dbReference>
<dbReference type="InterPro" id="IPR010093">
    <property type="entry name" value="SinI_DNA-bd"/>
</dbReference>
<dbReference type="NCBIfam" id="TIGR01764">
    <property type="entry name" value="excise"/>
    <property type="match status" value="1"/>
</dbReference>
<name>A0A212KHA8_9DELT</name>
<evidence type="ECO:0000256" key="1">
    <source>
        <dbReference type="SAM" id="MobiDB-lite"/>
    </source>
</evidence>
<dbReference type="SUPFAM" id="SSF46955">
    <property type="entry name" value="Putative DNA-binding domain"/>
    <property type="match status" value="1"/>
</dbReference>
<dbReference type="GO" id="GO:0003677">
    <property type="term" value="F:DNA binding"/>
    <property type="evidence" value="ECO:0007669"/>
    <property type="project" value="InterPro"/>
</dbReference>
<feature type="domain" description="Helix-turn-helix" evidence="2">
    <location>
        <begin position="24"/>
        <end position="72"/>
    </location>
</feature>
<dbReference type="EMBL" id="FLUQ01000007">
    <property type="protein sequence ID" value="SBW11037.1"/>
    <property type="molecule type" value="Genomic_DNA"/>
</dbReference>
<feature type="compositionally biased region" description="Basic and acidic residues" evidence="1">
    <location>
        <begin position="86"/>
        <end position="100"/>
    </location>
</feature>
<dbReference type="Pfam" id="PF12728">
    <property type="entry name" value="HTH_17"/>
    <property type="match status" value="1"/>
</dbReference>
<evidence type="ECO:0000259" key="2">
    <source>
        <dbReference type="Pfam" id="PF12728"/>
    </source>
</evidence>
<accession>A0A212KHA8</accession>
<dbReference type="InterPro" id="IPR009061">
    <property type="entry name" value="DNA-bd_dom_put_sf"/>
</dbReference>
<reference evidence="3" key="1">
    <citation type="submission" date="2016-04" db="EMBL/GenBank/DDBJ databases">
        <authorList>
            <person name="Evans L.H."/>
            <person name="Alamgir A."/>
            <person name="Owens N."/>
            <person name="Weber N.D."/>
            <person name="Virtaneva K."/>
            <person name="Barbian K."/>
            <person name="Babar A."/>
            <person name="Rosenke K."/>
        </authorList>
    </citation>
    <scope>NUCLEOTIDE SEQUENCE</scope>
    <source>
        <strain evidence="3">86</strain>
    </source>
</reference>
<gene>
    <name evidence="3" type="ORF">KL86DPRO_70140</name>
</gene>
<dbReference type="AlphaFoldDB" id="A0A212KHA8"/>
<protein>
    <recommendedName>
        <fullName evidence="2">Helix-turn-helix domain-containing protein</fullName>
    </recommendedName>
</protein>
<sequence length="115" mass="12532">MSSFAKDGRGAGSGKRACMRKTTFTLAEAADVLSCHKETLRRAIQAGELQAARLGREYRISRADLQAFWTAQGGGELFTPDQIQEDEPREKAAEVKEAAAKPRKPTGPEQLTLPT</sequence>